<proteinExistence type="predicted"/>
<evidence type="ECO:0000313" key="3">
    <source>
        <dbReference type="Proteomes" id="UP000533324"/>
    </source>
</evidence>
<organism evidence="2 3">
    <name type="scientific">Campylobacter lari</name>
    <dbReference type="NCBI Taxonomy" id="201"/>
    <lineage>
        <taxon>Bacteria</taxon>
        <taxon>Pseudomonadati</taxon>
        <taxon>Campylobacterota</taxon>
        <taxon>Epsilonproteobacteria</taxon>
        <taxon>Campylobacterales</taxon>
        <taxon>Campylobacteraceae</taxon>
        <taxon>Campylobacter</taxon>
    </lineage>
</organism>
<sequence length="222" mass="25342">MAFVKLSNGNNPRLMVDVNNALNYKDTQTGEIKQRQIATALVDVIEEAGKVAGMDKGAVTASFKVNNEWKNYFVNRDKESHNIVLVPTDAVERKNRDNHIFINNNWNEETKRFYHTINDKREAGKALIEGIGISEFQNQDGSKSFYLDTNVKLANNEIKEELEKIKLEKGDGYLAIVRSAGFEIKNEAEMKEQKAKQQDGFSKEQTIEQETQVPSKEKDIER</sequence>
<feature type="compositionally biased region" description="Basic and acidic residues" evidence="1">
    <location>
        <begin position="189"/>
        <end position="206"/>
    </location>
</feature>
<evidence type="ECO:0000256" key="1">
    <source>
        <dbReference type="SAM" id="MobiDB-lite"/>
    </source>
</evidence>
<comment type="caution">
    <text evidence="2">The sequence shown here is derived from an EMBL/GenBank/DDBJ whole genome shotgun (WGS) entry which is preliminary data.</text>
</comment>
<gene>
    <name evidence="2" type="ORF">A0Y59_07285</name>
</gene>
<accession>A0A7U8AQV6</accession>
<dbReference type="Proteomes" id="UP000533324">
    <property type="component" value="Unassembled WGS sequence"/>
</dbReference>
<dbReference type="RefSeq" id="WP_257398061.1">
    <property type="nucleotide sequence ID" value="NZ_JBNFDI010000017.1"/>
</dbReference>
<dbReference type="AlphaFoldDB" id="A0A7U8AQV6"/>
<evidence type="ECO:0000313" key="2">
    <source>
        <dbReference type="EMBL" id="EAJ1254969.1"/>
    </source>
</evidence>
<reference evidence="2 3" key="1">
    <citation type="submission" date="2018-05" db="EMBL/GenBank/DDBJ databases">
        <authorList>
            <consortium name="PulseNet: The National Subtyping Network for Foodborne Disease Surveillance"/>
            <person name="Tarr C.L."/>
            <person name="Trees E."/>
            <person name="Katz L.S."/>
            <person name="Carleton-Romer H.A."/>
            <person name="Stroika S."/>
            <person name="Kucerova Z."/>
            <person name="Roache K.F."/>
            <person name="Sabol A.L."/>
            <person name="Besser J."/>
            <person name="Gerner-Smidt P."/>
        </authorList>
    </citation>
    <scope>NUCLEOTIDE SEQUENCE [LARGE SCALE GENOMIC DNA]</scope>
    <source>
        <strain evidence="2 3">1988D-2602</strain>
    </source>
</reference>
<feature type="region of interest" description="Disordered" evidence="1">
    <location>
        <begin position="189"/>
        <end position="222"/>
    </location>
</feature>
<protein>
    <submittedName>
        <fullName evidence="2">Uncharacterized protein</fullName>
    </submittedName>
</protein>
<name>A0A7U8AQV6_CAMLA</name>
<dbReference type="EMBL" id="AABVCV010000014">
    <property type="protein sequence ID" value="EAJ1254969.1"/>
    <property type="molecule type" value="Genomic_DNA"/>
</dbReference>